<protein>
    <submittedName>
        <fullName evidence="2">Uncharacterized protein</fullName>
    </submittedName>
</protein>
<dbReference type="EMBL" id="LR796612">
    <property type="protein sequence ID" value="CAB4154353.1"/>
    <property type="molecule type" value="Genomic_DNA"/>
</dbReference>
<feature type="coiled-coil region" evidence="1">
    <location>
        <begin position="35"/>
        <end position="62"/>
    </location>
</feature>
<organism evidence="2">
    <name type="scientific">uncultured Caudovirales phage</name>
    <dbReference type="NCBI Taxonomy" id="2100421"/>
    <lineage>
        <taxon>Viruses</taxon>
        <taxon>Duplodnaviria</taxon>
        <taxon>Heunggongvirae</taxon>
        <taxon>Uroviricota</taxon>
        <taxon>Caudoviricetes</taxon>
        <taxon>Peduoviridae</taxon>
        <taxon>Maltschvirus</taxon>
        <taxon>Maltschvirus maltsch</taxon>
    </lineage>
</organism>
<reference evidence="2" key="1">
    <citation type="submission" date="2020-04" db="EMBL/GenBank/DDBJ databases">
        <authorList>
            <person name="Chiriac C."/>
            <person name="Salcher M."/>
            <person name="Ghai R."/>
            <person name="Kavagutti S V."/>
        </authorList>
    </citation>
    <scope>NUCLEOTIDE SEQUENCE</scope>
</reference>
<proteinExistence type="predicted"/>
<name>A0A6J5N633_9CAUD</name>
<keyword evidence="1" id="KW-0175">Coiled coil</keyword>
<accession>A0A6J5N633</accession>
<gene>
    <name evidence="2" type="ORF">UFOVP629_84</name>
</gene>
<sequence length="76" mass="9039">MNDKLIRSKMMNLTLDISVLQYDLVATPWWRVLRNRSIRRDIDELEHQLNMFEIDYESLLDAVMSEQEQKGLADPS</sequence>
<evidence type="ECO:0000256" key="1">
    <source>
        <dbReference type="SAM" id="Coils"/>
    </source>
</evidence>
<evidence type="ECO:0000313" key="2">
    <source>
        <dbReference type="EMBL" id="CAB4154353.1"/>
    </source>
</evidence>